<sequence>FVVVRSENLAAGLSQSSGDELAGVS</sequence>
<accession>A0A1R3GZ54</accession>
<organism evidence="1 2">
    <name type="scientific">Corchorus capsularis</name>
    <name type="common">Jute</name>
    <dbReference type="NCBI Taxonomy" id="210143"/>
    <lineage>
        <taxon>Eukaryota</taxon>
        <taxon>Viridiplantae</taxon>
        <taxon>Streptophyta</taxon>
        <taxon>Embryophyta</taxon>
        <taxon>Tracheophyta</taxon>
        <taxon>Spermatophyta</taxon>
        <taxon>Magnoliopsida</taxon>
        <taxon>eudicotyledons</taxon>
        <taxon>Gunneridae</taxon>
        <taxon>Pentapetalae</taxon>
        <taxon>rosids</taxon>
        <taxon>malvids</taxon>
        <taxon>Malvales</taxon>
        <taxon>Malvaceae</taxon>
        <taxon>Grewioideae</taxon>
        <taxon>Apeibeae</taxon>
        <taxon>Corchorus</taxon>
    </lineage>
</organism>
<reference evidence="1 2" key="1">
    <citation type="submission" date="2013-09" db="EMBL/GenBank/DDBJ databases">
        <title>Corchorus capsularis genome sequencing.</title>
        <authorList>
            <person name="Alam M."/>
            <person name="Haque M.S."/>
            <person name="Islam M.S."/>
            <person name="Emdad E.M."/>
            <person name="Islam M.M."/>
            <person name="Ahmed B."/>
            <person name="Halim A."/>
            <person name="Hossen Q.M.M."/>
            <person name="Hossain M.Z."/>
            <person name="Ahmed R."/>
            <person name="Khan M.M."/>
            <person name="Islam R."/>
            <person name="Rashid M.M."/>
            <person name="Khan S.A."/>
            <person name="Rahman M.S."/>
            <person name="Alam M."/>
        </authorList>
    </citation>
    <scope>NUCLEOTIDE SEQUENCE [LARGE SCALE GENOMIC DNA]</scope>
    <source>
        <strain evidence="2">cv. CVL-1</strain>
        <tissue evidence="1">Whole seedling</tissue>
    </source>
</reference>
<gene>
    <name evidence="1" type="ORF">CCACVL1_22408</name>
</gene>
<dbReference type="AlphaFoldDB" id="A0A1R3GZ54"/>
<evidence type="ECO:0000313" key="1">
    <source>
        <dbReference type="EMBL" id="OMO63363.1"/>
    </source>
</evidence>
<proteinExistence type="predicted"/>
<name>A0A1R3GZ54_COCAP</name>
<evidence type="ECO:0000313" key="2">
    <source>
        <dbReference type="Proteomes" id="UP000188268"/>
    </source>
</evidence>
<dbReference type="Gramene" id="OMO63363">
    <property type="protein sequence ID" value="OMO63363"/>
    <property type="gene ID" value="CCACVL1_22408"/>
</dbReference>
<dbReference type="EMBL" id="AWWV01012964">
    <property type="protein sequence ID" value="OMO63363.1"/>
    <property type="molecule type" value="Genomic_DNA"/>
</dbReference>
<protein>
    <submittedName>
        <fullName evidence="1">Uncharacterized protein</fullName>
    </submittedName>
</protein>
<keyword evidence="2" id="KW-1185">Reference proteome</keyword>
<dbReference type="Proteomes" id="UP000188268">
    <property type="component" value="Unassembled WGS sequence"/>
</dbReference>
<feature type="non-terminal residue" evidence="1">
    <location>
        <position position="1"/>
    </location>
</feature>
<comment type="caution">
    <text evidence="1">The sequence shown here is derived from an EMBL/GenBank/DDBJ whole genome shotgun (WGS) entry which is preliminary data.</text>
</comment>